<reference evidence="1" key="1">
    <citation type="journal article" date="2018" name="DNA Res.">
        <title>Multiple hybrid de novo genome assembly of finger millet, an orphan allotetraploid crop.</title>
        <authorList>
            <person name="Hatakeyama M."/>
            <person name="Aluri S."/>
            <person name="Balachadran M.T."/>
            <person name="Sivarajan S.R."/>
            <person name="Patrignani A."/>
            <person name="Gruter S."/>
            <person name="Poveda L."/>
            <person name="Shimizu-Inatsugi R."/>
            <person name="Baeten J."/>
            <person name="Francoijs K.J."/>
            <person name="Nataraja K.N."/>
            <person name="Reddy Y.A.N."/>
            <person name="Phadnis S."/>
            <person name="Ravikumar R.L."/>
            <person name="Schlapbach R."/>
            <person name="Sreeman S.M."/>
            <person name="Shimizu K.K."/>
        </authorList>
    </citation>
    <scope>NUCLEOTIDE SEQUENCE</scope>
</reference>
<accession>A0AAV5FZ59</accession>
<keyword evidence="2" id="KW-1185">Reference proteome</keyword>
<dbReference type="EMBL" id="BQKI01000098">
    <property type="protein sequence ID" value="GJN39867.1"/>
    <property type="molecule type" value="Genomic_DNA"/>
</dbReference>
<name>A0AAV5FZ59_ELECO</name>
<dbReference type="Proteomes" id="UP001054889">
    <property type="component" value="Unassembled WGS sequence"/>
</dbReference>
<proteinExistence type="predicted"/>
<evidence type="ECO:0000313" key="1">
    <source>
        <dbReference type="EMBL" id="GJN39867.1"/>
    </source>
</evidence>
<sequence>MQRRIAEELKLFDRKTMNMFEKQDEEDDFNGVDPASRDAIRDVAVVIGQVLRETSFVMVFLNGSDQEIVLHRLGVPEFHEYIIIWTFGKRFPTRGLMYSGTNRNDIAKRCPSLDPVFPPSTGPNNDLKTIWASDLLTARCIQSKEWYPFLDGGKDKSRPTVEMEKDVWDAALEWDGMDNCHHPSLYEAPLHSRCYKRKGLLRGTVLR</sequence>
<reference evidence="1" key="2">
    <citation type="submission" date="2021-12" db="EMBL/GenBank/DDBJ databases">
        <title>Resequencing data analysis of finger millet.</title>
        <authorList>
            <person name="Hatakeyama M."/>
            <person name="Aluri S."/>
            <person name="Balachadran M.T."/>
            <person name="Sivarajan S.R."/>
            <person name="Poveda L."/>
            <person name="Shimizu-Inatsugi R."/>
            <person name="Schlapbach R."/>
            <person name="Sreeman S.M."/>
            <person name="Shimizu K.K."/>
        </authorList>
    </citation>
    <scope>NUCLEOTIDE SEQUENCE</scope>
</reference>
<gene>
    <name evidence="1" type="primary">gb29015</name>
    <name evidence="1" type="ORF">PR202_gb29015</name>
</gene>
<evidence type="ECO:0000313" key="2">
    <source>
        <dbReference type="Proteomes" id="UP001054889"/>
    </source>
</evidence>
<organism evidence="1 2">
    <name type="scientific">Eleusine coracana subsp. coracana</name>
    <dbReference type="NCBI Taxonomy" id="191504"/>
    <lineage>
        <taxon>Eukaryota</taxon>
        <taxon>Viridiplantae</taxon>
        <taxon>Streptophyta</taxon>
        <taxon>Embryophyta</taxon>
        <taxon>Tracheophyta</taxon>
        <taxon>Spermatophyta</taxon>
        <taxon>Magnoliopsida</taxon>
        <taxon>Liliopsida</taxon>
        <taxon>Poales</taxon>
        <taxon>Poaceae</taxon>
        <taxon>PACMAD clade</taxon>
        <taxon>Chloridoideae</taxon>
        <taxon>Cynodonteae</taxon>
        <taxon>Eleusininae</taxon>
        <taxon>Eleusine</taxon>
    </lineage>
</organism>
<dbReference type="AlphaFoldDB" id="A0AAV5FZ59"/>
<protein>
    <submittedName>
        <fullName evidence="1">Uncharacterized protein</fullName>
    </submittedName>
</protein>
<comment type="caution">
    <text evidence="1">The sequence shown here is derived from an EMBL/GenBank/DDBJ whole genome shotgun (WGS) entry which is preliminary data.</text>
</comment>